<dbReference type="Gramene" id="KCW82705">
    <property type="protein sequence ID" value="KCW82705"/>
    <property type="gene ID" value="EUGRSUZ_C04087"/>
</dbReference>
<proteinExistence type="predicted"/>
<name>A0A059CXK9_EUCGR</name>
<accession>A0A059CXK9</accession>
<dbReference type="InParanoid" id="A0A059CXK9"/>
<reference evidence="1" key="1">
    <citation type="submission" date="2013-07" db="EMBL/GenBank/DDBJ databases">
        <title>The genome of Eucalyptus grandis.</title>
        <authorList>
            <person name="Schmutz J."/>
            <person name="Hayes R."/>
            <person name="Myburg A."/>
            <person name="Tuskan G."/>
            <person name="Grattapaglia D."/>
            <person name="Rokhsar D.S."/>
        </authorList>
    </citation>
    <scope>NUCLEOTIDE SEQUENCE</scope>
    <source>
        <tissue evidence="1">Leaf extractions</tissue>
    </source>
</reference>
<sequence length="112" mass="12564">MRLHASNFMRRVLYTGIKAHVLPTLDNALMPVCNTLRVKLLDFGVLCTCWTLALSDRYSQNLCLLSIDFNQISHFPDCVDDRHECLRSLPGRLLNLVEGASSQMAQAGPLDC</sequence>
<dbReference type="EMBL" id="KK198755">
    <property type="protein sequence ID" value="KCW82705.1"/>
    <property type="molecule type" value="Genomic_DNA"/>
</dbReference>
<organism evidence="1">
    <name type="scientific">Eucalyptus grandis</name>
    <name type="common">Flooded gum</name>
    <dbReference type="NCBI Taxonomy" id="71139"/>
    <lineage>
        <taxon>Eukaryota</taxon>
        <taxon>Viridiplantae</taxon>
        <taxon>Streptophyta</taxon>
        <taxon>Embryophyta</taxon>
        <taxon>Tracheophyta</taxon>
        <taxon>Spermatophyta</taxon>
        <taxon>Magnoliopsida</taxon>
        <taxon>eudicotyledons</taxon>
        <taxon>Gunneridae</taxon>
        <taxon>Pentapetalae</taxon>
        <taxon>rosids</taxon>
        <taxon>malvids</taxon>
        <taxon>Myrtales</taxon>
        <taxon>Myrtaceae</taxon>
        <taxon>Myrtoideae</taxon>
        <taxon>Eucalypteae</taxon>
        <taxon>Eucalyptus</taxon>
    </lineage>
</organism>
<gene>
    <name evidence="1" type="ORF">EUGRSUZ_C04087</name>
</gene>
<dbReference type="AlphaFoldDB" id="A0A059CXK9"/>
<evidence type="ECO:0000313" key="1">
    <source>
        <dbReference type="EMBL" id="KCW82705.1"/>
    </source>
</evidence>
<protein>
    <submittedName>
        <fullName evidence="1">Uncharacterized protein</fullName>
    </submittedName>
</protein>